<organism evidence="1 2">
    <name type="scientific">Streptomyces fructofermentans</name>
    <dbReference type="NCBI Taxonomy" id="152141"/>
    <lineage>
        <taxon>Bacteria</taxon>
        <taxon>Bacillati</taxon>
        <taxon>Actinomycetota</taxon>
        <taxon>Actinomycetes</taxon>
        <taxon>Kitasatosporales</taxon>
        <taxon>Streptomycetaceae</taxon>
        <taxon>Streptomyces</taxon>
    </lineage>
</organism>
<proteinExistence type="predicted"/>
<evidence type="ECO:0000313" key="1">
    <source>
        <dbReference type="EMBL" id="GGX84231.1"/>
    </source>
</evidence>
<accession>A0A918NNX1</accession>
<reference evidence="1" key="2">
    <citation type="submission" date="2020-09" db="EMBL/GenBank/DDBJ databases">
        <authorList>
            <person name="Sun Q."/>
            <person name="Ohkuma M."/>
        </authorList>
    </citation>
    <scope>NUCLEOTIDE SEQUENCE</scope>
    <source>
        <strain evidence="1">JCM 4956</strain>
    </source>
</reference>
<reference evidence="1" key="1">
    <citation type="journal article" date="2014" name="Int. J. Syst. Evol. Microbiol.">
        <title>Complete genome sequence of Corynebacterium casei LMG S-19264T (=DSM 44701T), isolated from a smear-ripened cheese.</title>
        <authorList>
            <consortium name="US DOE Joint Genome Institute (JGI-PGF)"/>
            <person name="Walter F."/>
            <person name="Albersmeier A."/>
            <person name="Kalinowski J."/>
            <person name="Ruckert C."/>
        </authorList>
    </citation>
    <scope>NUCLEOTIDE SEQUENCE</scope>
    <source>
        <strain evidence="1">JCM 4956</strain>
    </source>
</reference>
<protein>
    <submittedName>
        <fullName evidence="1">Uncharacterized protein</fullName>
    </submittedName>
</protein>
<dbReference type="AlphaFoldDB" id="A0A918NNX1"/>
<name>A0A918NNX1_9ACTN</name>
<sequence length="65" mass="6738">MPSGRSWPCLQLDAGGNPNVSGVEAGWVVMESGDDGSPTGRALSGLHEDLLSMDPSGRDGADLRR</sequence>
<keyword evidence="2" id="KW-1185">Reference proteome</keyword>
<dbReference type="EMBL" id="BMWD01000025">
    <property type="protein sequence ID" value="GGX84231.1"/>
    <property type="molecule type" value="Genomic_DNA"/>
</dbReference>
<dbReference type="Proteomes" id="UP000645555">
    <property type="component" value="Unassembled WGS sequence"/>
</dbReference>
<gene>
    <name evidence="1" type="ORF">GCM10010515_59760</name>
</gene>
<comment type="caution">
    <text evidence="1">The sequence shown here is derived from an EMBL/GenBank/DDBJ whole genome shotgun (WGS) entry which is preliminary data.</text>
</comment>
<evidence type="ECO:0000313" key="2">
    <source>
        <dbReference type="Proteomes" id="UP000645555"/>
    </source>
</evidence>